<proteinExistence type="predicted"/>
<dbReference type="Gene3D" id="3.10.129.10">
    <property type="entry name" value="Hotdog Thioesterase"/>
    <property type="match status" value="1"/>
</dbReference>
<evidence type="ECO:0000313" key="4">
    <source>
        <dbReference type="Proteomes" id="UP000229730"/>
    </source>
</evidence>
<dbReference type="InterPro" id="IPR003736">
    <property type="entry name" value="PAAI_dom"/>
</dbReference>
<dbReference type="CDD" id="cd03443">
    <property type="entry name" value="PaaI_thioesterase"/>
    <property type="match status" value="1"/>
</dbReference>
<evidence type="ECO:0000256" key="1">
    <source>
        <dbReference type="ARBA" id="ARBA00022801"/>
    </source>
</evidence>
<dbReference type="InParanoid" id="A0A2G4YTF9"/>
<dbReference type="Proteomes" id="UP000229730">
    <property type="component" value="Unassembled WGS sequence"/>
</dbReference>
<feature type="domain" description="Thioesterase" evidence="2">
    <location>
        <begin position="48"/>
        <end position="117"/>
    </location>
</feature>
<sequence>MVTMDLKNLVLMIPHAQRLGLRFVDTSDDELVVEMPYNPELEVLPGTGLIANGAITAFLDTALGAAASAQFNEIRRVATLDLRVDYFEKPAAYSDVRAKTRCLKVTDQLVFVQADAYVGAAEQPFAHAVAAFSHMAFTFSDGQSLNSKEDETVGQLS</sequence>
<organism evidence="3 4">
    <name type="scientific">Paremcibacter congregatus</name>
    <dbReference type="NCBI Taxonomy" id="2043170"/>
    <lineage>
        <taxon>Bacteria</taxon>
        <taxon>Pseudomonadati</taxon>
        <taxon>Pseudomonadota</taxon>
        <taxon>Alphaproteobacteria</taxon>
        <taxon>Emcibacterales</taxon>
        <taxon>Emcibacteraceae</taxon>
        <taxon>Paremcibacter</taxon>
    </lineage>
</organism>
<evidence type="ECO:0000313" key="3">
    <source>
        <dbReference type="EMBL" id="PHZ85530.1"/>
    </source>
</evidence>
<dbReference type="SUPFAM" id="SSF54637">
    <property type="entry name" value="Thioesterase/thiol ester dehydrase-isomerase"/>
    <property type="match status" value="1"/>
</dbReference>
<dbReference type="OrthoDB" id="9813158at2"/>
<evidence type="ECO:0000259" key="2">
    <source>
        <dbReference type="Pfam" id="PF03061"/>
    </source>
</evidence>
<gene>
    <name evidence="3" type="ORF">CRD36_02205</name>
</gene>
<accession>A0A2G4YTF9</accession>
<protein>
    <submittedName>
        <fullName evidence="3">Thioesterase</fullName>
    </submittedName>
</protein>
<dbReference type="NCBIfam" id="TIGR00369">
    <property type="entry name" value="unchar_dom_1"/>
    <property type="match status" value="1"/>
</dbReference>
<dbReference type="InterPro" id="IPR029069">
    <property type="entry name" value="HotDog_dom_sf"/>
</dbReference>
<dbReference type="EMBL" id="PDEM01000009">
    <property type="protein sequence ID" value="PHZ85530.1"/>
    <property type="molecule type" value="Genomic_DNA"/>
</dbReference>
<reference evidence="3 4" key="1">
    <citation type="submission" date="2017-10" db="EMBL/GenBank/DDBJ databases">
        <title>Frigbacter circumglobatus gen. nov. sp. nov., isolated from sediment cultured in situ.</title>
        <authorList>
            <person name="Zhao Z."/>
        </authorList>
    </citation>
    <scope>NUCLEOTIDE SEQUENCE [LARGE SCALE GENOMIC DNA]</scope>
    <source>
        <strain evidence="3 4">ZYL</strain>
    </source>
</reference>
<name>A0A2G4YTF9_9PROT</name>
<dbReference type="InterPro" id="IPR006683">
    <property type="entry name" value="Thioestr_dom"/>
</dbReference>
<comment type="caution">
    <text evidence="3">The sequence shown here is derived from an EMBL/GenBank/DDBJ whole genome shotgun (WGS) entry which is preliminary data.</text>
</comment>
<dbReference type="AlphaFoldDB" id="A0A2G4YTF9"/>
<keyword evidence="4" id="KW-1185">Reference proteome</keyword>
<keyword evidence="1" id="KW-0378">Hydrolase</keyword>
<dbReference type="GO" id="GO:0016289">
    <property type="term" value="F:acyl-CoA hydrolase activity"/>
    <property type="evidence" value="ECO:0007669"/>
    <property type="project" value="UniProtKB-ARBA"/>
</dbReference>
<dbReference type="Pfam" id="PF03061">
    <property type="entry name" value="4HBT"/>
    <property type="match status" value="1"/>
</dbReference>
<dbReference type="RefSeq" id="WP_099471112.1">
    <property type="nucleotide sequence ID" value="NZ_CP041025.1"/>
</dbReference>